<name>A0A2A4HXZ3_9SPHN</name>
<dbReference type="Pfam" id="PF00743">
    <property type="entry name" value="FMO-like"/>
    <property type="match status" value="1"/>
</dbReference>
<reference evidence="4 5" key="1">
    <citation type="submission" date="2017-09" db="EMBL/GenBank/DDBJ databases">
        <title>Sphingomonas ginsenosidimutans KACC 14949, whole genome shotgun sequence.</title>
        <authorList>
            <person name="Feng G."/>
            <person name="Zhu H."/>
        </authorList>
    </citation>
    <scope>NUCLEOTIDE SEQUENCE [LARGE SCALE GENOMIC DNA]</scope>
    <source>
        <strain evidence="4 5">KACC 14949</strain>
    </source>
</reference>
<gene>
    <name evidence="4" type="ORF">COA17_07885</name>
</gene>
<dbReference type="PANTHER" id="PTHR42877">
    <property type="entry name" value="L-ORNITHINE N(5)-MONOOXYGENASE-RELATED"/>
    <property type="match status" value="1"/>
</dbReference>
<dbReference type="InterPro" id="IPR051209">
    <property type="entry name" value="FAD-bind_Monooxygenase_sf"/>
</dbReference>
<protein>
    <submittedName>
        <fullName evidence="4">NAD(P)/FAD-dependent oxidoreductase</fullName>
    </submittedName>
</protein>
<dbReference type="SUPFAM" id="SSF51905">
    <property type="entry name" value="FAD/NAD(P)-binding domain"/>
    <property type="match status" value="2"/>
</dbReference>
<dbReference type="EMBL" id="NWVD01000002">
    <property type="protein sequence ID" value="PCG09752.1"/>
    <property type="molecule type" value="Genomic_DNA"/>
</dbReference>
<dbReference type="GO" id="GO:0004499">
    <property type="term" value="F:N,N-dimethylaniline monooxygenase activity"/>
    <property type="evidence" value="ECO:0007669"/>
    <property type="project" value="InterPro"/>
</dbReference>
<evidence type="ECO:0000313" key="4">
    <source>
        <dbReference type="EMBL" id="PCG09752.1"/>
    </source>
</evidence>
<keyword evidence="1" id="KW-0285">Flavoprotein</keyword>
<evidence type="ECO:0000313" key="5">
    <source>
        <dbReference type="Proteomes" id="UP000218784"/>
    </source>
</evidence>
<sequence>MRRGRMGKRIAVIGAGMGGLCAAIKAREAGHEVTIYEHADSVGGTWRANRYPGVACDVPAILYQFSFAPNPHWSHHYARGPEIHAYTQSLVEQFGLGEVLHLNEGVVRAAWDEGARHWTVETEKGARATFDAIVPALGQLSRPQWPAIAGRETFAGTMFHAADWPEGIDLTGKRVGVIGSAASAVQLIPEVAKVAGHLTVFQRTPNWIVPRMDVAITPEAKALMATRMDVAMKLGAAQRAMIFDQADFLTWQAFQWTPEGRAAFTRTALDHLAAQVPDPDLRAKLTPDYPVGCKRILICDDFYPALCRDNVTLVTGGVDMIEPGGVRTPDGLIELDVMIFATGFETTEWNWSMEVAGNGGRTLRQAWADGPEAYLGIMVAGFPNMFVLYGPNTNLGHNSISFMIEQQVAYMLRTLDALEAEGASAADVTAEAQARFQQRIEQLLAGTVWADPQCNSWYKAANGRIYQNWAGNCTEYAAATASVDRAAVALT</sequence>
<dbReference type="PANTHER" id="PTHR42877:SF4">
    <property type="entry name" value="FAD_NAD(P)-BINDING DOMAIN-CONTAINING PROTEIN-RELATED"/>
    <property type="match status" value="1"/>
</dbReference>
<comment type="caution">
    <text evidence="4">The sequence shown here is derived from an EMBL/GenBank/DDBJ whole genome shotgun (WGS) entry which is preliminary data.</text>
</comment>
<evidence type="ECO:0000256" key="3">
    <source>
        <dbReference type="ARBA" id="ARBA00023002"/>
    </source>
</evidence>
<keyword evidence="3" id="KW-0560">Oxidoreductase</keyword>
<dbReference type="PRINTS" id="PR00411">
    <property type="entry name" value="PNDRDTASEI"/>
</dbReference>
<dbReference type="Proteomes" id="UP000218784">
    <property type="component" value="Unassembled WGS sequence"/>
</dbReference>
<keyword evidence="2" id="KW-0274">FAD</keyword>
<dbReference type="AlphaFoldDB" id="A0A2A4HXZ3"/>
<accession>A0A2A4HXZ3</accession>
<dbReference type="Gene3D" id="3.50.50.60">
    <property type="entry name" value="FAD/NAD(P)-binding domain"/>
    <property type="match status" value="2"/>
</dbReference>
<keyword evidence="5" id="KW-1185">Reference proteome</keyword>
<dbReference type="InterPro" id="IPR036188">
    <property type="entry name" value="FAD/NAD-bd_sf"/>
</dbReference>
<dbReference type="GO" id="GO:0050661">
    <property type="term" value="F:NADP binding"/>
    <property type="evidence" value="ECO:0007669"/>
    <property type="project" value="InterPro"/>
</dbReference>
<dbReference type="InterPro" id="IPR020946">
    <property type="entry name" value="Flavin_mOase-like"/>
</dbReference>
<proteinExistence type="predicted"/>
<organism evidence="4 5">
    <name type="scientific">Sphingomonas ginsenosidimutans</name>
    <dbReference type="NCBI Taxonomy" id="862134"/>
    <lineage>
        <taxon>Bacteria</taxon>
        <taxon>Pseudomonadati</taxon>
        <taxon>Pseudomonadota</taxon>
        <taxon>Alphaproteobacteria</taxon>
        <taxon>Sphingomonadales</taxon>
        <taxon>Sphingomonadaceae</taxon>
        <taxon>Sphingomonas</taxon>
    </lineage>
</organism>
<dbReference type="GO" id="GO:0050660">
    <property type="term" value="F:flavin adenine dinucleotide binding"/>
    <property type="evidence" value="ECO:0007669"/>
    <property type="project" value="InterPro"/>
</dbReference>
<evidence type="ECO:0000256" key="2">
    <source>
        <dbReference type="ARBA" id="ARBA00022827"/>
    </source>
</evidence>
<evidence type="ECO:0000256" key="1">
    <source>
        <dbReference type="ARBA" id="ARBA00022630"/>
    </source>
</evidence>